<accession>A0ABW1I680</accession>
<dbReference type="PANTHER" id="PTHR11614">
    <property type="entry name" value="PHOSPHOLIPASE-RELATED"/>
    <property type="match status" value="1"/>
</dbReference>
<dbReference type="InterPro" id="IPR000073">
    <property type="entry name" value="AB_hydrolase_1"/>
</dbReference>
<dbReference type="EMBL" id="JBHSQK010000019">
    <property type="protein sequence ID" value="MFC5948600.1"/>
    <property type="molecule type" value="Genomic_DNA"/>
</dbReference>
<gene>
    <name evidence="2" type="ORF">ACFQH9_09985</name>
</gene>
<feature type="domain" description="Serine aminopeptidase S33" evidence="1">
    <location>
        <begin position="21"/>
        <end position="248"/>
    </location>
</feature>
<dbReference type="PRINTS" id="PR00111">
    <property type="entry name" value="ABHYDROLASE"/>
</dbReference>
<evidence type="ECO:0000313" key="2">
    <source>
        <dbReference type="EMBL" id="MFC5948600.1"/>
    </source>
</evidence>
<name>A0ABW1I680_9PSEU</name>
<protein>
    <submittedName>
        <fullName evidence="2">Alpha/beta fold hydrolase</fullName>
    </submittedName>
</protein>
<dbReference type="Gene3D" id="3.40.50.1820">
    <property type="entry name" value="alpha/beta hydrolase"/>
    <property type="match status" value="1"/>
</dbReference>
<dbReference type="Pfam" id="PF12146">
    <property type="entry name" value="Hydrolase_4"/>
    <property type="match status" value="1"/>
</dbReference>
<sequence>MAHLDGRNGRIFHDSWLPEGEARCAVVLLHGYGEHLGLYDPLARRLVADGHAVHALDAVGHGRSDGERAVIPSWDDWVDDARALVGLARARHPGAPVVVVGHSGGAVTTMLLGLRDPRAADALVLSAGPLRPLEWVDGELATGAAETAEGEPTEFLSTHPDYVHALLHDPLTWKGGFRRETLLALAATWPEIASALADGRPAAPVLLVHGEADPVVPVEDSHEVAARLPDATLHTFPGDLHDVLNEHDREVVHEVVARFVDTVAVRRDAELVTGTAT</sequence>
<dbReference type="InterPro" id="IPR051044">
    <property type="entry name" value="MAG_DAG_Lipase"/>
</dbReference>
<evidence type="ECO:0000259" key="1">
    <source>
        <dbReference type="Pfam" id="PF12146"/>
    </source>
</evidence>
<dbReference type="InterPro" id="IPR022742">
    <property type="entry name" value="Hydrolase_4"/>
</dbReference>
<dbReference type="GO" id="GO:0016787">
    <property type="term" value="F:hydrolase activity"/>
    <property type="evidence" value="ECO:0007669"/>
    <property type="project" value="UniProtKB-KW"/>
</dbReference>
<evidence type="ECO:0000313" key="3">
    <source>
        <dbReference type="Proteomes" id="UP001596119"/>
    </source>
</evidence>
<dbReference type="Proteomes" id="UP001596119">
    <property type="component" value="Unassembled WGS sequence"/>
</dbReference>
<reference evidence="3" key="1">
    <citation type="journal article" date="2019" name="Int. J. Syst. Evol. Microbiol.">
        <title>The Global Catalogue of Microorganisms (GCM) 10K type strain sequencing project: providing services to taxonomists for standard genome sequencing and annotation.</title>
        <authorList>
            <consortium name="The Broad Institute Genomics Platform"/>
            <consortium name="The Broad Institute Genome Sequencing Center for Infectious Disease"/>
            <person name="Wu L."/>
            <person name="Ma J."/>
        </authorList>
    </citation>
    <scope>NUCLEOTIDE SEQUENCE [LARGE SCALE GENOMIC DNA]</scope>
    <source>
        <strain evidence="3">CGMCC 4.7397</strain>
    </source>
</reference>
<keyword evidence="2" id="KW-0378">Hydrolase</keyword>
<comment type="caution">
    <text evidence="2">The sequence shown here is derived from an EMBL/GenBank/DDBJ whole genome shotgun (WGS) entry which is preliminary data.</text>
</comment>
<proteinExistence type="predicted"/>
<dbReference type="InterPro" id="IPR029058">
    <property type="entry name" value="AB_hydrolase_fold"/>
</dbReference>
<dbReference type="SUPFAM" id="SSF53474">
    <property type="entry name" value="alpha/beta-Hydrolases"/>
    <property type="match status" value="1"/>
</dbReference>
<organism evidence="2 3">
    <name type="scientific">Pseudonocardia lutea</name>
    <dbReference type="NCBI Taxonomy" id="2172015"/>
    <lineage>
        <taxon>Bacteria</taxon>
        <taxon>Bacillati</taxon>
        <taxon>Actinomycetota</taxon>
        <taxon>Actinomycetes</taxon>
        <taxon>Pseudonocardiales</taxon>
        <taxon>Pseudonocardiaceae</taxon>
        <taxon>Pseudonocardia</taxon>
    </lineage>
</organism>
<dbReference type="RefSeq" id="WP_379565661.1">
    <property type="nucleotide sequence ID" value="NZ_JBHSQK010000019.1"/>
</dbReference>
<keyword evidence="3" id="KW-1185">Reference proteome</keyword>